<gene>
    <name evidence="1" type="ORF">BU25DRAFT_31985</name>
</gene>
<sequence>MANQSGLWKKRVLIPFWIVRICIMLFLIGIYAYALRAVDGVEEFAKPATASIVVFMLFIIICLLIDILAIVLYMRDALKPGTFLTMNCFQTGFFGGVLIMDLVAVMRGTSAAGVGFSIFVFLTFVSLLVYSAVGYYRAKKQAQRGNYAVAHNPAVYNPAMLTAYAPQYQGAPPYQQNTAYYPQTAAPIELQHNHYLPPYQAHGATTDYYNQQPLKPAHMV</sequence>
<name>A0ACB6S485_9PLEO</name>
<evidence type="ECO:0000313" key="2">
    <source>
        <dbReference type="Proteomes" id="UP000799754"/>
    </source>
</evidence>
<evidence type="ECO:0000313" key="1">
    <source>
        <dbReference type="EMBL" id="KAF2628768.1"/>
    </source>
</evidence>
<dbReference type="EMBL" id="MU006712">
    <property type="protein sequence ID" value="KAF2628768.1"/>
    <property type="molecule type" value="Genomic_DNA"/>
</dbReference>
<comment type="caution">
    <text evidence="1">The sequence shown here is derived from an EMBL/GenBank/DDBJ whole genome shotgun (WGS) entry which is preliminary data.</text>
</comment>
<accession>A0ACB6S485</accession>
<protein>
    <submittedName>
        <fullName evidence="1">Uncharacterized protein</fullName>
    </submittedName>
</protein>
<reference evidence="1" key="1">
    <citation type="journal article" date="2020" name="Stud. Mycol.">
        <title>101 Dothideomycetes genomes: a test case for predicting lifestyles and emergence of pathogens.</title>
        <authorList>
            <person name="Haridas S."/>
            <person name="Albert R."/>
            <person name="Binder M."/>
            <person name="Bloem J."/>
            <person name="Labutti K."/>
            <person name="Salamov A."/>
            <person name="Andreopoulos B."/>
            <person name="Baker S."/>
            <person name="Barry K."/>
            <person name="Bills G."/>
            <person name="Bluhm B."/>
            <person name="Cannon C."/>
            <person name="Castanera R."/>
            <person name="Culley D."/>
            <person name="Daum C."/>
            <person name="Ezra D."/>
            <person name="Gonzalez J."/>
            <person name="Henrissat B."/>
            <person name="Kuo A."/>
            <person name="Liang C."/>
            <person name="Lipzen A."/>
            <person name="Lutzoni F."/>
            <person name="Magnuson J."/>
            <person name="Mondo S."/>
            <person name="Nolan M."/>
            <person name="Ohm R."/>
            <person name="Pangilinan J."/>
            <person name="Park H.-J."/>
            <person name="Ramirez L."/>
            <person name="Alfaro M."/>
            <person name="Sun H."/>
            <person name="Tritt A."/>
            <person name="Yoshinaga Y."/>
            <person name="Zwiers L.-H."/>
            <person name="Turgeon B."/>
            <person name="Goodwin S."/>
            <person name="Spatafora J."/>
            <person name="Crous P."/>
            <person name="Grigoriev I."/>
        </authorList>
    </citation>
    <scope>NUCLEOTIDE SEQUENCE</scope>
    <source>
        <strain evidence="1">CBS 525.71</strain>
    </source>
</reference>
<organism evidence="1 2">
    <name type="scientific">Macroventuria anomochaeta</name>
    <dbReference type="NCBI Taxonomy" id="301207"/>
    <lineage>
        <taxon>Eukaryota</taxon>
        <taxon>Fungi</taxon>
        <taxon>Dikarya</taxon>
        <taxon>Ascomycota</taxon>
        <taxon>Pezizomycotina</taxon>
        <taxon>Dothideomycetes</taxon>
        <taxon>Pleosporomycetidae</taxon>
        <taxon>Pleosporales</taxon>
        <taxon>Pleosporineae</taxon>
        <taxon>Didymellaceae</taxon>
        <taxon>Macroventuria</taxon>
    </lineage>
</organism>
<keyword evidence="2" id="KW-1185">Reference proteome</keyword>
<dbReference type="Proteomes" id="UP000799754">
    <property type="component" value="Unassembled WGS sequence"/>
</dbReference>
<proteinExistence type="predicted"/>